<reference evidence="2 3" key="1">
    <citation type="journal article" date="2003" name="Genome Res.">
        <title>Comparative complete genome sequence analysis of the amino acid replacements responsible for the thermostability of Corynebacterium efficiens.</title>
        <authorList>
            <person name="Nishio Y."/>
            <person name="Nakamura Y."/>
            <person name="Kawarabayasi Y."/>
            <person name="Usuda Y."/>
            <person name="Kimura E."/>
            <person name="Sugimoto S."/>
            <person name="Matsui K."/>
            <person name="Yamagishi A."/>
            <person name="Kikuchi H."/>
            <person name="Ikeo K."/>
            <person name="Gojobori T."/>
        </authorList>
    </citation>
    <scope>NUCLEOTIDE SEQUENCE [LARGE SCALE GENOMIC DNA]</scope>
    <source>
        <strain evidence="3">DSM 44549 / YS-314 / AJ 12310 / JCM 11189 / NBRC 100395</strain>
    </source>
</reference>
<evidence type="ECO:0000256" key="1">
    <source>
        <dbReference type="SAM" id="Phobius"/>
    </source>
</evidence>
<protein>
    <submittedName>
        <fullName evidence="2">Uncharacterized protein</fullName>
    </submittedName>
</protein>
<keyword evidence="3" id="KW-1185">Reference proteome</keyword>
<organism evidence="2 3">
    <name type="scientific">Corynebacterium efficiens (strain DSM 44549 / YS-314 / AJ 12310 / JCM 11189 / NBRC 100395)</name>
    <dbReference type="NCBI Taxonomy" id="196164"/>
    <lineage>
        <taxon>Bacteria</taxon>
        <taxon>Bacillati</taxon>
        <taxon>Actinomycetota</taxon>
        <taxon>Actinomycetes</taxon>
        <taxon>Mycobacteriales</taxon>
        <taxon>Corynebacteriaceae</taxon>
        <taxon>Corynebacterium</taxon>
    </lineage>
</organism>
<dbReference type="STRING" id="196164.gene:10740563"/>
<proteinExistence type="predicted"/>
<keyword evidence="1" id="KW-0472">Membrane</keyword>
<sequence length="138" mass="14362">MTPMKSWNITMITGLAGVLYFALISLVFAPLNLAIGMFVAFMVLTVLAIVAAVVNAREAAISTWRTWVGLVGALLIALPGVSSVVANLLLGTGGGLLTLANTLATVASIGMLVMLPVGIVMCLVAGFSRYHLARRVFA</sequence>
<dbReference type="AlphaFoldDB" id="Q8FU48"/>
<dbReference type="Proteomes" id="UP000001409">
    <property type="component" value="Chromosome"/>
</dbReference>
<feature type="transmembrane region" description="Helical" evidence="1">
    <location>
        <begin position="66"/>
        <end position="90"/>
    </location>
</feature>
<keyword evidence="1" id="KW-1133">Transmembrane helix</keyword>
<dbReference type="HOGENOM" id="CLU_1851768_0_0_11"/>
<evidence type="ECO:0000313" key="3">
    <source>
        <dbReference type="Proteomes" id="UP000001409"/>
    </source>
</evidence>
<feature type="transmembrane region" description="Helical" evidence="1">
    <location>
        <begin position="34"/>
        <end position="54"/>
    </location>
</feature>
<dbReference type="KEGG" id="cef:CE0173"/>
<dbReference type="EMBL" id="BA000035">
    <property type="protein sequence ID" value="BAC16983.1"/>
    <property type="molecule type" value="Genomic_DNA"/>
</dbReference>
<feature type="transmembrane region" description="Helical" evidence="1">
    <location>
        <begin position="7"/>
        <end position="28"/>
    </location>
</feature>
<dbReference type="eggNOG" id="ENOG50329UG">
    <property type="taxonomic scope" value="Bacteria"/>
</dbReference>
<feature type="transmembrane region" description="Helical" evidence="1">
    <location>
        <begin position="102"/>
        <end position="127"/>
    </location>
</feature>
<name>Q8FU48_COREF</name>
<keyword evidence="1" id="KW-0812">Transmembrane</keyword>
<accession>Q8FU48</accession>
<evidence type="ECO:0000313" key="2">
    <source>
        <dbReference type="EMBL" id="BAC16983.1"/>
    </source>
</evidence>